<dbReference type="EMBL" id="FRBL01000015">
    <property type="protein sequence ID" value="SHM95147.1"/>
    <property type="molecule type" value="Genomic_DNA"/>
</dbReference>
<dbReference type="GO" id="GO:0030313">
    <property type="term" value="C:cell envelope"/>
    <property type="evidence" value="ECO:0007669"/>
    <property type="project" value="UniProtKB-SubCell"/>
</dbReference>
<evidence type="ECO:0000256" key="4">
    <source>
        <dbReference type="ARBA" id="ARBA00023284"/>
    </source>
</evidence>
<feature type="chain" id="PRO_5012003088" evidence="5">
    <location>
        <begin position="19"/>
        <end position="377"/>
    </location>
</feature>
<dbReference type="RefSeq" id="WP_073087608.1">
    <property type="nucleotide sequence ID" value="NZ_FRBL01000015.1"/>
</dbReference>
<dbReference type="PANTHER" id="PTHR42852">
    <property type="entry name" value="THIOL:DISULFIDE INTERCHANGE PROTEIN DSBE"/>
    <property type="match status" value="1"/>
</dbReference>
<evidence type="ECO:0000256" key="2">
    <source>
        <dbReference type="ARBA" id="ARBA00022748"/>
    </source>
</evidence>
<keyword evidence="5" id="KW-0732">Signal</keyword>
<feature type="domain" description="Thioredoxin" evidence="6">
    <location>
        <begin position="238"/>
        <end position="377"/>
    </location>
</feature>
<organism evidence="7 8">
    <name type="scientific">Chitinophaga jiangningensis</name>
    <dbReference type="NCBI Taxonomy" id="1419482"/>
    <lineage>
        <taxon>Bacteria</taxon>
        <taxon>Pseudomonadati</taxon>
        <taxon>Bacteroidota</taxon>
        <taxon>Chitinophagia</taxon>
        <taxon>Chitinophagales</taxon>
        <taxon>Chitinophagaceae</taxon>
        <taxon>Chitinophaga</taxon>
    </lineage>
</organism>
<evidence type="ECO:0000313" key="8">
    <source>
        <dbReference type="Proteomes" id="UP000184420"/>
    </source>
</evidence>
<dbReference type="GO" id="GO:0016209">
    <property type="term" value="F:antioxidant activity"/>
    <property type="evidence" value="ECO:0007669"/>
    <property type="project" value="InterPro"/>
</dbReference>
<dbReference type="Pfam" id="PF00578">
    <property type="entry name" value="AhpC-TSA"/>
    <property type="match status" value="1"/>
</dbReference>
<dbReference type="CDD" id="cd02966">
    <property type="entry name" value="TlpA_like_family"/>
    <property type="match status" value="1"/>
</dbReference>
<name>A0A1M7MVU5_9BACT</name>
<dbReference type="InterPro" id="IPR013766">
    <property type="entry name" value="Thioredoxin_domain"/>
</dbReference>
<dbReference type="AlphaFoldDB" id="A0A1M7MVU5"/>
<gene>
    <name evidence="7" type="ORF">SAMN05444266_11523</name>
</gene>
<dbReference type="PROSITE" id="PS00194">
    <property type="entry name" value="THIOREDOXIN_1"/>
    <property type="match status" value="1"/>
</dbReference>
<dbReference type="PANTHER" id="PTHR42852:SF6">
    <property type="entry name" value="THIOL:DISULFIDE INTERCHANGE PROTEIN DSBE"/>
    <property type="match status" value="1"/>
</dbReference>
<dbReference type="InterPro" id="IPR050553">
    <property type="entry name" value="Thioredoxin_ResA/DsbE_sf"/>
</dbReference>
<evidence type="ECO:0000256" key="5">
    <source>
        <dbReference type="SAM" id="SignalP"/>
    </source>
</evidence>
<dbReference type="InterPro" id="IPR000866">
    <property type="entry name" value="AhpC/TSA"/>
</dbReference>
<dbReference type="STRING" id="1419482.SAMN05444266_11523"/>
<keyword evidence="3" id="KW-1015">Disulfide bond</keyword>
<keyword evidence="8" id="KW-1185">Reference proteome</keyword>
<dbReference type="InterPro" id="IPR017937">
    <property type="entry name" value="Thioredoxin_CS"/>
</dbReference>
<proteinExistence type="predicted"/>
<dbReference type="InterPro" id="IPR025380">
    <property type="entry name" value="DUF4369"/>
</dbReference>
<dbReference type="GO" id="GO:0016491">
    <property type="term" value="F:oxidoreductase activity"/>
    <property type="evidence" value="ECO:0007669"/>
    <property type="project" value="InterPro"/>
</dbReference>
<keyword evidence="2" id="KW-0201">Cytochrome c-type biogenesis</keyword>
<evidence type="ECO:0000313" key="7">
    <source>
        <dbReference type="EMBL" id="SHM95147.1"/>
    </source>
</evidence>
<evidence type="ECO:0000256" key="1">
    <source>
        <dbReference type="ARBA" id="ARBA00004196"/>
    </source>
</evidence>
<sequence length="377" mass="41736">MKKILLTAAIVLPLAVQAQQGTFTITGNIGKLNSPAMAYIDYMSDGVGKEDSAAVINGLFSFTGKSNDYAYARLAISHDGSGKMKAVYGGDVIYFYYGKEQVKITSADSLGNAKITGSKIYNEFQAYNKFIGGTIMDLNKWANGQVAGATPEQRKDTAFMNNLNTEYRRRMKARADKQLEFAKANPKAYFGMVALSEGTGSPVDVKKIEPIYNAMSAALRNSDQGREMGQRIAAAKTIKVGAPAPKFVQKDVDDKTVKLDDIKGKYVLLEFWASWCGPCRAENPNLTEQYKKFKEKGFEIIAVSLDDHKDKWIDAIAKDGLPWMHVSDLKGWNNEVGRLYGIRAVPANFLLDENRNIIAMNLRGEELNKKLTEIFGN</sequence>
<evidence type="ECO:0000256" key="3">
    <source>
        <dbReference type="ARBA" id="ARBA00023157"/>
    </source>
</evidence>
<dbReference type="SUPFAM" id="SSF52833">
    <property type="entry name" value="Thioredoxin-like"/>
    <property type="match status" value="1"/>
</dbReference>
<comment type="subcellular location">
    <subcellularLocation>
        <location evidence="1">Cell envelope</location>
    </subcellularLocation>
</comment>
<dbReference type="Proteomes" id="UP000184420">
    <property type="component" value="Unassembled WGS sequence"/>
</dbReference>
<dbReference type="Pfam" id="PF14289">
    <property type="entry name" value="DUF4369"/>
    <property type="match status" value="1"/>
</dbReference>
<accession>A0A1M7MVU5</accession>
<feature type="signal peptide" evidence="5">
    <location>
        <begin position="1"/>
        <end position="18"/>
    </location>
</feature>
<keyword evidence="4" id="KW-0676">Redox-active center</keyword>
<dbReference type="OrthoDB" id="750178at2"/>
<dbReference type="PROSITE" id="PS51352">
    <property type="entry name" value="THIOREDOXIN_2"/>
    <property type="match status" value="1"/>
</dbReference>
<reference evidence="7 8" key="1">
    <citation type="submission" date="2016-11" db="EMBL/GenBank/DDBJ databases">
        <authorList>
            <person name="Jaros S."/>
            <person name="Januszkiewicz K."/>
            <person name="Wedrychowicz H."/>
        </authorList>
    </citation>
    <scope>NUCLEOTIDE SEQUENCE [LARGE SCALE GENOMIC DNA]</scope>
    <source>
        <strain evidence="7 8">DSM 27406</strain>
    </source>
</reference>
<dbReference type="Gene3D" id="3.40.30.10">
    <property type="entry name" value="Glutaredoxin"/>
    <property type="match status" value="1"/>
</dbReference>
<dbReference type="InterPro" id="IPR036249">
    <property type="entry name" value="Thioredoxin-like_sf"/>
</dbReference>
<protein>
    <submittedName>
        <fullName evidence="7">Peroxiredoxin</fullName>
    </submittedName>
</protein>
<evidence type="ECO:0000259" key="6">
    <source>
        <dbReference type="PROSITE" id="PS51352"/>
    </source>
</evidence>
<dbReference type="GO" id="GO:0017004">
    <property type="term" value="P:cytochrome complex assembly"/>
    <property type="evidence" value="ECO:0007669"/>
    <property type="project" value="UniProtKB-KW"/>
</dbReference>